<dbReference type="InterPro" id="IPR026841">
    <property type="entry name" value="Aur1/Ipt1"/>
</dbReference>
<evidence type="ECO:0000313" key="9">
    <source>
        <dbReference type="Proteomes" id="UP000305067"/>
    </source>
</evidence>
<evidence type="ECO:0000256" key="4">
    <source>
        <dbReference type="ARBA" id="ARBA00023136"/>
    </source>
</evidence>
<dbReference type="STRING" id="1884261.A0A5C3QLU3"/>
<keyword evidence="4 6" id="KW-0472">Membrane</keyword>
<evidence type="ECO:0000256" key="5">
    <source>
        <dbReference type="SAM" id="MobiDB-lite"/>
    </source>
</evidence>
<dbReference type="AlphaFoldDB" id="A0A5C3QLU3"/>
<evidence type="ECO:0000256" key="3">
    <source>
        <dbReference type="ARBA" id="ARBA00022989"/>
    </source>
</evidence>
<feature type="transmembrane region" description="Helical" evidence="6">
    <location>
        <begin position="183"/>
        <end position="205"/>
    </location>
</feature>
<feature type="transmembrane region" description="Helical" evidence="6">
    <location>
        <begin position="111"/>
        <end position="130"/>
    </location>
</feature>
<feature type="region of interest" description="Disordered" evidence="5">
    <location>
        <begin position="410"/>
        <end position="468"/>
    </location>
</feature>
<keyword evidence="2 6" id="KW-0812">Transmembrane</keyword>
<dbReference type="SMART" id="SM00014">
    <property type="entry name" value="acidPPc"/>
    <property type="match status" value="1"/>
</dbReference>
<dbReference type="PANTHER" id="PTHR31310:SF11">
    <property type="entry name" value="INOSITOL PHOSPHORYLCERAMIDE SYNTHASE CATALYTIC SUBUNIT AUR1"/>
    <property type="match status" value="1"/>
</dbReference>
<dbReference type="GO" id="GO:0006676">
    <property type="term" value="P:mannosyl diphosphorylinositol ceramide metabolic process"/>
    <property type="evidence" value="ECO:0007669"/>
    <property type="project" value="TreeGrafter"/>
</dbReference>
<proteinExistence type="predicted"/>
<feature type="transmembrane region" description="Helical" evidence="6">
    <location>
        <begin position="37"/>
        <end position="58"/>
    </location>
</feature>
<feature type="transmembrane region" description="Helical" evidence="6">
    <location>
        <begin position="295"/>
        <end position="314"/>
    </location>
</feature>
<dbReference type="GO" id="GO:0016020">
    <property type="term" value="C:membrane"/>
    <property type="evidence" value="ECO:0007669"/>
    <property type="project" value="UniProtKB-SubCell"/>
</dbReference>
<dbReference type="CDD" id="cd03386">
    <property type="entry name" value="PAP2_Aur1_like"/>
    <property type="match status" value="1"/>
</dbReference>
<feature type="transmembrane region" description="Helical" evidence="6">
    <location>
        <begin position="70"/>
        <end position="99"/>
    </location>
</feature>
<dbReference type="GO" id="GO:0070916">
    <property type="term" value="C:inositol phosphoceramide synthase complex"/>
    <property type="evidence" value="ECO:0007669"/>
    <property type="project" value="TreeGrafter"/>
</dbReference>
<feature type="region of interest" description="Disordered" evidence="5">
    <location>
        <begin position="332"/>
        <end position="373"/>
    </location>
</feature>
<sequence length="468" mass="51926">MARVPKSLRYLVKALQAGAARLDLSFSPMVSLRRLSAYNFTIKDTIYIFHALLVVFWVSLMQEPAFPYKLLIPILYITILLIPFTSQVFLPAVPVLSWVLSWYCAKFIPEAYRPSISVILLPTLESVLYGANISDILTRHTNRALDVMAWLPYGVFHFAFPVIVAIFLYLFRSKPALHLWGKVFGYTNLLGVFVQILFPCAPPWYEVIHGLTPANYGMKGSPGGLARIDELFGGSGYTVGFSNSPVIFGAFPSLHAGNATLEALFISHFFPKMTKFAWGYAGVLYWATMYLTHHYLIDVVGGACFAISCFYIFLPDELRGKKAFAPPANLAGQPRTARQRYEQYGLESPRSTNGRARYPEDEFEVDGSDEDVEEGDVAYYRTAPLNNSEANIRSAAPKRSHRHTASIASLIRGEERAPEDGWSPITTNFPSDVGSSSANGSSSAGTGRPQTPSGRPRTPMGDRRTEDA</sequence>
<protein>
    <recommendedName>
        <fullName evidence="7">Phosphatidic acid phosphatase type 2/haloperoxidase domain-containing protein</fullName>
    </recommendedName>
</protein>
<dbReference type="InterPro" id="IPR036938">
    <property type="entry name" value="PAP2/HPO_sf"/>
</dbReference>
<evidence type="ECO:0000256" key="6">
    <source>
        <dbReference type="SAM" id="Phobius"/>
    </source>
</evidence>
<evidence type="ECO:0000256" key="2">
    <source>
        <dbReference type="ARBA" id="ARBA00022692"/>
    </source>
</evidence>
<feature type="compositionally biased region" description="Acidic residues" evidence="5">
    <location>
        <begin position="361"/>
        <end position="373"/>
    </location>
</feature>
<feature type="domain" description="Phosphatidic acid phosphatase type 2/haloperoxidase" evidence="7">
    <location>
        <begin position="175"/>
        <end position="314"/>
    </location>
</feature>
<dbReference type="EMBL" id="ML178821">
    <property type="protein sequence ID" value="TFL02906.1"/>
    <property type="molecule type" value="Genomic_DNA"/>
</dbReference>
<evidence type="ECO:0000313" key="8">
    <source>
        <dbReference type="EMBL" id="TFL02906.1"/>
    </source>
</evidence>
<evidence type="ECO:0000256" key="1">
    <source>
        <dbReference type="ARBA" id="ARBA00004141"/>
    </source>
</evidence>
<accession>A0A5C3QLU3</accession>
<name>A0A5C3QLU3_9AGAR</name>
<dbReference type="Proteomes" id="UP000305067">
    <property type="component" value="Unassembled WGS sequence"/>
</dbReference>
<dbReference type="Gene3D" id="1.20.144.10">
    <property type="entry name" value="Phosphatidic acid phosphatase type 2/haloperoxidase"/>
    <property type="match status" value="1"/>
</dbReference>
<evidence type="ECO:0000259" key="7">
    <source>
        <dbReference type="SMART" id="SM00014"/>
    </source>
</evidence>
<dbReference type="OrthoDB" id="5784at2759"/>
<reference evidence="8 9" key="1">
    <citation type="journal article" date="2019" name="Nat. Ecol. Evol.">
        <title>Megaphylogeny resolves global patterns of mushroom evolution.</title>
        <authorList>
            <person name="Varga T."/>
            <person name="Krizsan K."/>
            <person name="Foldi C."/>
            <person name="Dima B."/>
            <person name="Sanchez-Garcia M."/>
            <person name="Sanchez-Ramirez S."/>
            <person name="Szollosi G.J."/>
            <person name="Szarkandi J.G."/>
            <person name="Papp V."/>
            <person name="Albert L."/>
            <person name="Andreopoulos W."/>
            <person name="Angelini C."/>
            <person name="Antonin V."/>
            <person name="Barry K.W."/>
            <person name="Bougher N.L."/>
            <person name="Buchanan P."/>
            <person name="Buyck B."/>
            <person name="Bense V."/>
            <person name="Catcheside P."/>
            <person name="Chovatia M."/>
            <person name="Cooper J."/>
            <person name="Damon W."/>
            <person name="Desjardin D."/>
            <person name="Finy P."/>
            <person name="Geml J."/>
            <person name="Haridas S."/>
            <person name="Hughes K."/>
            <person name="Justo A."/>
            <person name="Karasinski D."/>
            <person name="Kautmanova I."/>
            <person name="Kiss B."/>
            <person name="Kocsube S."/>
            <person name="Kotiranta H."/>
            <person name="LaButti K.M."/>
            <person name="Lechner B.E."/>
            <person name="Liimatainen K."/>
            <person name="Lipzen A."/>
            <person name="Lukacs Z."/>
            <person name="Mihaltcheva S."/>
            <person name="Morgado L.N."/>
            <person name="Niskanen T."/>
            <person name="Noordeloos M.E."/>
            <person name="Ohm R.A."/>
            <person name="Ortiz-Santana B."/>
            <person name="Ovrebo C."/>
            <person name="Racz N."/>
            <person name="Riley R."/>
            <person name="Savchenko A."/>
            <person name="Shiryaev A."/>
            <person name="Soop K."/>
            <person name="Spirin V."/>
            <person name="Szebenyi C."/>
            <person name="Tomsovsky M."/>
            <person name="Tulloss R.E."/>
            <person name="Uehling J."/>
            <person name="Grigoriev I.V."/>
            <person name="Vagvolgyi C."/>
            <person name="Papp T."/>
            <person name="Martin F.M."/>
            <person name="Miettinen O."/>
            <person name="Hibbett D.S."/>
            <person name="Nagy L.G."/>
        </authorList>
    </citation>
    <scope>NUCLEOTIDE SEQUENCE [LARGE SCALE GENOMIC DNA]</scope>
    <source>
        <strain evidence="8 9">CBS 309.79</strain>
    </source>
</reference>
<gene>
    <name evidence="8" type="ORF">BDV98DRAFT_408011</name>
</gene>
<dbReference type="SUPFAM" id="SSF48317">
    <property type="entry name" value="Acid phosphatase/Vanadium-dependent haloperoxidase"/>
    <property type="match status" value="1"/>
</dbReference>
<dbReference type="Pfam" id="PF14378">
    <property type="entry name" value="PAP2_3"/>
    <property type="match status" value="1"/>
</dbReference>
<dbReference type="InterPro" id="IPR000326">
    <property type="entry name" value="PAP2/HPO"/>
</dbReference>
<dbReference type="GO" id="GO:0030148">
    <property type="term" value="P:sphingolipid biosynthetic process"/>
    <property type="evidence" value="ECO:0007669"/>
    <property type="project" value="TreeGrafter"/>
</dbReference>
<feature type="compositionally biased region" description="Low complexity" evidence="5">
    <location>
        <begin position="434"/>
        <end position="447"/>
    </location>
</feature>
<dbReference type="PANTHER" id="PTHR31310">
    <property type="match status" value="1"/>
</dbReference>
<comment type="subcellular location">
    <subcellularLocation>
        <location evidence="1">Membrane</location>
        <topology evidence="1">Multi-pass membrane protein</topology>
    </subcellularLocation>
</comment>
<organism evidence="8 9">
    <name type="scientific">Pterulicium gracile</name>
    <dbReference type="NCBI Taxonomy" id="1884261"/>
    <lineage>
        <taxon>Eukaryota</taxon>
        <taxon>Fungi</taxon>
        <taxon>Dikarya</taxon>
        <taxon>Basidiomycota</taxon>
        <taxon>Agaricomycotina</taxon>
        <taxon>Agaricomycetes</taxon>
        <taxon>Agaricomycetidae</taxon>
        <taxon>Agaricales</taxon>
        <taxon>Pleurotineae</taxon>
        <taxon>Pterulaceae</taxon>
        <taxon>Pterulicium</taxon>
    </lineage>
</organism>
<keyword evidence="9" id="KW-1185">Reference proteome</keyword>
<keyword evidence="3 6" id="KW-1133">Transmembrane helix</keyword>
<feature type="transmembrane region" description="Helical" evidence="6">
    <location>
        <begin position="150"/>
        <end position="171"/>
    </location>
</feature>
<dbReference type="InterPro" id="IPR052185">
    <property type="entry name" value="IPC_Synthase-Related"/>
</dbReference>